<dbReference type="InParanoid" id="A0A061DU78"/>
<reference evidence="1 2" key="1">
    <citation type="journal article" date="2013" name="Genome Biol.">
        <title>The genome sequence of the most widely cultivated cacao type and its use to identify candidate genes regulating pod color.</title>
        <authorList>
            <person name="Motamayor J.C."/>
            <person name="Mockaitis K."/>
            <person name="Schmutz J."/>
            <person name="Haiminen N."/>
            <person name="Iii D.L."/>
            <person name="Cornejo O."/>
            <person name="Findley S.D."/>
            <person name="Zheng P."/>
            <person name="Utro F."/>
            <person name="Royaert S."/>
            <person name="Saski C."/>
            <person name="Jenkins J."/>
            <person name="Podicheti R."/>
            <person name="Zhao M."/>
            <person name="Scheffler B.E."/>
            <person name="Stack J.C."/>
            <person name="Feltus F.A."/>
            <person name="Mustiga G.M."/>
            <person name="Amores F."/>
            <person name="Phillips W."/>
            <person name="Marelli J.P."/>
            <person name="May G.D."/>
            <person name="Shapiro H."/>
            <person name="Ma J."/>
            <person name="Bustamante C.D."/>
            <person name="Schnell R.J."/>
            <person name="Main D."/>
            <person name="Gilbert D."/>
            <person name="Parida L."/>
            <person name="Kuhn D.N."/>
        </authorList>
    </citation>
    <scope>NUCLEOTIDE SEQUENCE [LARGE SCALE GENOMIC DNA]</scope>
    <source>
        <strain evidence="2">cv. Matina 1-6</strain>
    </source>
</reference>
<proteinExistence type="predicted"/>
<organism evidence="1 2">
    <name type="scientific">Theobroma cacao</name>
    <name type="common">Cacao</name>
    <name type="synonym">Cocoa</name>
    <dbReference type="NCBI Taxonomy" id="3641"/>
    <lineage>
        <taxon>Eukaryota</taxon>
        <taxon>Viridiplantae</taxon>
        <taxon>Streptophyta</taxon>
        <taxon>Embryophyta</taxon>
        <taxon>Tracheophyta</taxon>
        <taxon>Spermatophyta</taxon>
        <taxon>Magnoliopsida</taxon>
        <taxon>eudicotyledons</taxon>
        <taxon>Gunneridae</taxon>
        <taxon>Pentapetalae</taxon>
        <taxon>rosids</taxon>
        <taxon>malvids</taxon>
        <taxon>Malvales</taxon>
        <taxon>Malvaceae</taxon>
        <taxon>Byttnerioideae</taxon>
        <taxon>Theobroma</taxon>
    </lineage>
</organism>
<dbReference type="EMBL" id="CM001879">
    <property type="protein sequence ID" value="EOX96275.1"/>
    <property type="molecule type" value="Genomic_DNA"/>
</dbReference>
<dbReference type="AlphaFoldDB" id="A0A061DU78"/>
<dbReference type="Gramene" id="EOX96275">
    <property type="protein sequence ID" value="EOX96275"/>
    <property type="gene ID" value="TCM_005553"/>
</dbReference>
<evidence type="ECO:0000313" key="2">
    <source>
        <dbReference type="Proteomes" id="UP000026915"/>
    </source>
</evidence>
<dbReference type="Proteomes" id="UP000026915">
    <property type="component" value="Chromosome 1"/>
</dbReference>
<name>A0A061DU78_THECC</name>
<evidence type="ECO:0000313" key="1">
    <source>
        <dbReference type="EMBL" id="EOX96275.1"/>
    </source>
</evidence>
<keyword evidence="2" id="KW-1185">Reference proteome</keyword>
<sequence>MIRGGCGFGFGVGAALLSAAAAAAAAAVGNAYGFDAISKPLFVCNVLLWLTFFSGAMKLLETPPVLLTMTAISSHGVIQDYCIHPHSKSCATAEHEQDFGHNPEKDSCIEL</sequence>
<protein>
    <submittedName>
        <fullName evidence="1">Uncharacterized protein</fullName>
    </submittedName>
</protein>
<dbReference type="HOGENOM" id="CLU_2162993_0_0_1"/>
<accession>A0A061DU78</accession>
<gene>
    <name evidence="1" type="ORF">TCM_005553</name>
</gene>